<dbReference type="SUPFAM" id="SSF52200">
    <property type="entry name" value="Toll/Interleukin receptor TIR domain"/>
    <property type="match status" value="1"/>
</dbReference>
<dbReference type="GO" id="GO:0007165">
    <property type="term" value="P:signal transduction"/>
    <property type="evidence" value="ECO:0007669"/>
    <property type="project" value="InterPro"/>
</dbReference>
<dbReference type="EC" id="3.2.2.6" evidence="1"/>
<dbReference type="OrthoDB" id="1718299at2759"/>
<dbReference type="GO" id="GO:0061809">
    <property type="term" value="F:NAD+ nucleosidase activity, cyclic ADP-ribose generating"/>
    <property type="evidence" value="ECO:0007669"/>
    <property type="project" value="UniProtKB-EC"/>
</dbReference>
<evidence type="ECO:0000259" key="5">
    <source>
        <dbReference type="PROSITE" id="PS50104"/>
    </source>
</evidence>
<evidence type="ECO:0000256" key="3">
    <source>
        <dbReference type="ARBA" id="ARBA00023027"/>
    </source>
</evidence>
<dbReference type="Pfam" id="PF01582">
    <property type="entry name" value="TIR"/>
    <property type="match status" value="1"/>
</dbReference>
<reference evidence="6" key="1">
    <citation type="submission" date="2021-08" db="EMBL/GenBank/DDBJ databases">
        <title>WGS assembly of Ceratopteris richardii.</title>
        <authorList>
            <person name="Marchant D.B."/>
            <person name="Chen G."/>
            <person name="Jenkins J."/>
            <person name="Shu S."/>
            <person name="Leebens-Mack J."/>
            <person name="Grimwood J."/>
            <person name="Schmutz J."/>
            <person name="Soltis P."/>
            <person name="Soltis D."/>
            <person name="Chen Z.-H."/>
        </authorList>
    </citation>
    <scope>NUCLEOTIDE SEQUENCE</scope>
    <source>
        <strain evidence="6">Whitten #5841</strain>
        <tissue evidence="6">Leaf</tissue>
    </source>
</reference>
<accession>A0A8T2T598</accession>
<dbReference type="EMBL" id="CM035420">
    <property type="protein sequence ID" value="KAH7404892.1"/>
    <property type="molecule type" value="Genomic_DNA"/>
</dbReference>
<organism evidence="6 7">
    <name type="scientific">Ceratopteris richardii</name>
    <name type="common">Triangle waterfern</name>
    <dbReference type="NCBI Taxonomy" id="49495"/>
    <lineage>
        <taxon>Eukaryota</taxon>
        <taxon>Viridiplantae</taxon>
        <taxon>Streptophyta</taxon>
        <taxon>Embryophyta</taxon>
        <taxon>Tracheophyta</taxon>
        <taxon>Polypodiopsida</taxon>
        <taxon>Polypodiidae</taxon>
        <taxon>Polypodiales</taxon>
        <taxon>Pteridineae</taxon>
        <taxon>Pteridaceae</taxon>
        <taxon>Parkerioideae</taxon>
        <taxon>Ceratopteris</taxon>
    </lineage>
</organism>
<dbReference type="SMART" id="SM00255">
    <property type="entry name" value="TIR"/>
    <property type="match status" value="1"/>
</dbReference>
<evidence type="ECO:0000256" key="2">
    <source>
        <dbReference type="ARBA" id="ARBA00022801"/>
    </source>
</evidence>
<dbReference type="InterPro" id="IPR035897">
    <property type="entry name" value="Toll_tir_struct_dom_sf"/>
</dbReference>
<dbReference type="AlphaFoldDB" id="A0A8T2T598"/>
<dbReference type="InterPro" id="IPR000157">
    <property type="entry name" value="TIR_dom"/>
</dbReference>
<evidence type="ECO:0000313" key="6">
    <source>
        <dbReference type="EMBL" id="KAH7404892.1"/>
    </source>
</evidence>
<evidence type="ECO:0000313" key="7">
    <source>
        <dbReference type="Proteomes" id="UP000825935"/>
    </source>
</evidence>
<evidence type="ECO:0000256" key="4">
    <source>
        <dbReference type="ARBA" id="ARBA00047304"/>
    </source>
</evidence>
<dbReference type="PANTHER" id="PTHR32009:SF39">
    <property type="entry name" value="TIR DOMAIN-CONTAINING PROTEIN"/>
    <property type="match status" value="1"/>
</dbReference>
<sequence>MAPHYDVFLCHHGPDTKRNLVSVLSGMLCSIGITCFVDHEIREGSEIVSGITDALESSSVHVVIFSPNFETSKRALDEVVQIINLQSSAGASLRPRKVIPLFCDVEPSEVRQRASAPEYILKRGSA</sequence>
<name>A0A8T2T598_CERRI</name>
<keyword evidence="3" id="KW-0520">NAD</keyword>
<proteinExistence type="predicted"/>
<dbReference type="Proteomes" id="UP000825935">
    <property type="component" value="Chromosome 15"/>
</dbReference>
<dbReference type="PROSITE" id="PS50104">
    <property type="entry name" value="TIR"/>
    <property type="match status" value="1"/>
</dbReference>
<gene>
    <name evidence="6" type="ORF">KP509_15G048800</name>
</gene>
<comment type="catalytic activity">
    <reaction evidence="4">
        <text>NAD(+) + H2O = ADP-D-ribose + nicotinamide + H(+)</text>
        <dbReference type="Rhea" id="RHEA:16301"/>
        <dbReference type="ChEBI" id="CHEBI:15377"/>
        <dbReference type="ChEBI" id="CHEBI:15378"/>
        <dbReference type="ChEBI" id="CHEBI:17154"/>
        <dbReference type="ChEBI" id="CHEBI:57540"/>
        <dbReference type="ChEBI" id="CHEBI:57967"/>
        <dbReference type="EC" id="3.2.2.6"/>
    </reaction>
    <physiologicalReaction direction="left-to-right" evidence="4">
        <dbReference type="Rhea" id="RHEA:16302"/>
    </physiologicalReaction>
</comment>
<evidence type="ECO:0000256" key="1">
    <source>
        <dbReference type="ARBA" id="ARBA00011982"/>
    </source>
</evidence>
<dbReference type="PANTHER" id="PTHR32009">
    <property type="entry name" value="TMV RESISTANCE PROTEIN N-LIKE"/>
    <property type="match status" value="1"/>
</dbReference>
<comment type="caution">
    <text evidence="6">The sequence shown here is derived from an EMBL/GenBank/DDBJ whole genome shotgun (WGS) entry which is preliminary data.</text>
</comment>
<protein>
    <recommendedName>
        <fullName evidence="1">ADP-ribosyl cyclase/cyclic ADP-ribose hydrolase</fullName>
        <ecNumber evidence="1">3.2.2.6</ecNumber>
    </recommendedName>
</protein>
<feature type="domain" description="TIR" evidence="5">
    <location>
        <begin position="3"/>
        <end position="126"/>
    </location>
</feature>
<keyword evidence="2" id="KW-0378">Hydrolase</keyword>
<dbReference type="Gene3D" id="3.40.50.10140">
    <property type="entry name" value="Toll/interleukin-1 receptor homology (TIR) domain"/>
    <property type="match status" value="1"/>
</dbReference>
<keyword evidence="7" id="KW-1185">Reference proteome</keyword>